<dbReference type="InterPro" id="IPR000048">
    <property type="entry name" value="IQ_motif_EF-hand-BS"/>
</dbReference>
<keyword evidence="8" id="KW-1185">Reference proteome</keyword>
<accession>A0A4Z2BWK5</accession>
<dbReference type="CDD" id="cd23767">
    <property type="entry name" value="IQCD"/>
    <property type="match status" value="1"/>
</dbReference>
<dbReference type="EMBL" id="SWLE01000009">
    <property type="protein sequence ID" value="TNM96581.1"/>
    <property type="molecule type" value="Genomic_DNA"/>
</dbReference>
<protein>
    <recommendedName>
        <fullName evidence="6">RING-type domain-containing protein</fullName>
    </recommendedName>
</protein>
<keyword evidence="2 4" id="KW-0863">Zinc-finger</keyword>
<evidence type="ECO:0000313" key="8">
    <source>
        <dbReference type="Proteomes" id="UP000516260"/>
    </source>
</evidence>
<name>A0A4Z2BWK5_9TELE</name>
<sequence>MSANKKLLMRFDNNYKEKPKDCSLAKFFFLFISVSTGFESKGSNNVVFTSLAIYDHITSTLLHPNFPISDPLVKSKRKTSRNPQEKDEERSFPDQNLQEEGEYVLDSAPPPLTLAQKLGLVASPAPGLTEGEWRQVKARSIQQGESGQPCAICREEFLLQPQVLLSCSHVFHKTCLQAFERFSRRKCCPMCRKEQYETRVIHDAAQLFRHKCATRIQAYWRGYATRKGFAILRKYSSPQDKHQRRKFFEEKLQELNDSFVRYCHTDTEAFLRDINHSLSSSRRVFQQLERKCVSEPQESDWQRIQSQVIQRDVWDCPICLTALCSPGLPAEAETSQPPRGRRLVLLSCSHLFHQPCLEAFEAFSIQTRPPCPLCRSAYHKKLI</sequence>
<dbReference type="InterPro" id="IPR013083">
    <property type="entry name" value="Znf_RING/FYVE/PHD"/>
</dbReference>
<dbReference type="Gene3D" id="3.30.40.10">
    <property type="entry name" value="Zinc/RING finger domain, C3HC4 (zinc finger)"/>
    <property type="match status" value="2"/>
</dbReference>
<dbReference type="CDD" id="cd16678">
    <property type="entry name" value="RING-H2_RNF32_rpt2"/>
    <property type="match status" value="1"/>
</dbReference>
<feature type="domain" description="RING-type" evidence="6">
    <location>
        <begin position="150"/>
        <end position="192"/>
    </location>
</feature>
<reference evidence="7 8" key="1">
    <citation type="submission" date="2019-04" db="EMBL/GenBank/DDBJ databases">
        <title>The sequence and de novo assembly of Takifugu bimaculatus genome using PacBio and Hi-C technologies.</title>
        <authorList>
            <person name="Xu P."/>
            <person name="Liu B."/>
            <person name="Zhou Z."/>
        </authorList>
    </citation>
    <scope>NUCLEOTIDE SEQUENCE [LARGE SCALE GENOMIC DNA]</scope>
    <source>
        <strain evidence="7">TB-2018</strain>
        <tissue evidence="7">Muscle</tissue>
    </source>
</reference>
<evidence type="ECO:0000256" key="3">
    <source>
        <dbReference type="ARBA" id="ARBA00022833"/>
    </source>
</evidence>
<organism evidence="7 8">
    <name type="scientific">Takifugu bimaculatus</name>
    <dbReference type="NCBI Taxonomy" id="433685"/>
    <lineage>
        <taxon>Eukaryota</taxon>
        <taxon>Metazoa</taxon>
        <taxon>Chordata</taxon>
        <taxon>Craniata</taxon>
        <taxon>Vertebrata</taxon>
        <taxon>Euteleostomi</taxon>
        <taxon>Actinopterygii</taxon>
        <taxon>Neopterygii</taxon>
        <taxon>Teleostei</taxon>
        <taxon>Neoteleostei</taxon>
        <taxon>Acanthomorphata</taxon>
        <taxon>Eupercaria</taxon>
        <taxon>Tetraodontiformes</taxon>
        <taxon>Tetradontoidea</taxon>
        <taxon>Tetraodontidae</taxon>
        <taxon>Takifugu</taxon>
    </lineage>
</organism>
<dbReference type="InterPro" id="IPR018957">
    <property type="entry name" value="Znf_C3HC4_RING-type"/>
</dbReference>
<dbReference type="InterPro" id="IPR001841">
    <property type="entry name" value="Znf_RING"/>
</dbReference>
<dbReference type="Pfam" id="PF00097">
    <property type="entry name" value="zf-C3HC4"/>
    <property type="match status" value="1"/>
</dbReference>
<dbReference type="InterPro" id="IPR042862">
    <property type="entry name" value="RNF32"/>
</dbReference>
<gene>
    <name evidence="7" type="ORF">fugu_016242</name>
</gene>
<dbReference type="Pfam" id="PF00612">
    <property type="entry name" value="IQ"/>
    <property type="match status" value="1"/>
</dbReference>
<dbReference type="SUPFAM" id="SSF57850">
    <property type="entry name" value="RING/U-box"/>
    <property type="match status" value="2"/>
</dbReference>
<evidence type="ECO:0000259" key="6">
    <source>
        <dbReference type="PROSITE" id="PS50089"/>
    </source>
</evidence>
<dbReference type="Pfam" id="PF13639">
    <property type="entry name" value="zf-RING_2"/>
    <property type="match status" value="1"/>
</dbReference>
<dbReference type="PANTHER" id="PTHR14991:SF0">
    <property type="entry name" value="RING FINGER PROTEIN 32"/>
    <property type="match status" value="1"/>
</dbReference>
<proteinExistence type="predicted"/>
<dbReference type="AlphaFoldDB" id="A0A4Z2BWK5"/>
<feature type="domain" description="RING-type" evidence="6">
    <location>
        <begin position="316"/>
        <end position="375"/>
    </location>
</feature>
<dbReference type="SMART" id="SM00184">
    <property type="entry name" value="RING"/>
    <property type="match status" value="2"/>
</dbReference>
<evidence type="ECO:0000256" key="4">
    <source>
        <dbReference type="PROSITE-ProRule" id="PRU00175"/>
    </source>
</evidence>
<dbReference type="GO" id="GO:0008270">
    <property type="term" value="F:zinc ion binding"/>
    <property type="evidence" value="ECO:0007669"/>
    <property type="project" value="UniProtKB-KW"/>
</dbReference>
<evidence type="ECO:0000313" key="7">
    <source>
        <dbReference type="EMBL" id="TNM96581.1"/>
    </source>
</evidence>
<comment type="caution">
    <text evidence="7">The sequence shown here is derived from an EMBL/GenBank/DDBJ whole genome shotgun (WGS) entry which is preliminary data.</text>
</comment>
<dbReference type="PANTHER" id="PTHR14991">
    <property type="entry name" value="RING FINGER PROTEIN 32"/>
    <property type="match status" value="1"/>
</dbReference>
<feature type="compositionally biased region" description="Basic and acidic residues" evidence="5">
    <location>
        <begin position="83"/>
        <end position="92"/>
    </location>
</feature>
<dbReference type="CDD" id="cd16677">
    <property type="entry name" value="RING-H2_RNF32_rpt1"/>
    <property type="match status" value="1"/>
</dbReference>
<evidence type="ECO:0000256" key="1">
    <source>
        <dbReference type="ARBA" id="ARBA00022723"/>
    </source>
</evidence>
<keyword evidence="3" id="KW-0862">Zinc</keyword>
<keyword evidence="1" id="KW-0479">Metal-binding</keyword>
<dbReference type="PROSITE" id="PS50096">
    <property type="entry name" value="IQ"/>
    <property type="match status" value="1"/>
</dbReference>
<dbReference type="PROSITE" id="PS50089">
    <property type="entry name" value="ZF_RING_2"/>
    <property type="match status" value="2"/>
</dbReference>
<dbReference type="Proteomes" id="UP000516260">
    <property type="component" value="Chromosome 17"/>
</dbReference>
<evidence type="ECO:0000256" key="2">
    <source>
        <dbReference type="ARBA" id="ARBA00022771"/>
    </source>
</evidence>
<feature type="region of interest" description="Disordered" evidence="5">
    <location>
        <begin position="72"/>
        <end position="96"/>
    </location>
</feature>
<evidence type="ECO:0000256" key="5">
    <source>
        <dbReference type="SAM" id="MobiDB-lite"/>
    </source>
</evidence>